<keyword evidence="13" id="KW-0067">ATP-binding</keyword>
<dbReference type="InterPro" id="IPR013103">
    <property type="entry name" value="RVT_2"/>
</dbReference>
<dbReference type="Pfam" id="PF22936">
    <property type="entry name" value="Pol_BBD"/>
    <property type="match status" value="1"/>
</dbReference>
<dbReference type="InterPro" id="IPR054722">
    <property type="entry name" value="PolX-like_BBD"/>
</dbReference>
<evidence type="ECO:0000256" key="10">
    <source>
        <dbReference type="ARBA" id="ARBA00022750"/>
    </source>
</evidence>
<dbReference type="GeneID" id="35393893"/>
<evidence type="ECO:0000256" key="19">
    <source>
        <dbReference type="ARBA" id="ARBA00023113"/>
    </source>
</evidence>
<keyword evidence="16" id="KW-0229">DNA integration</keyword>
<dbReference type="GO" id="GO:0005634">
    <property type="term" value="C:nucleus"/>
    <property type="evidence" value="ECO:0007669"/>
    <property type="project" value="UniProtKB-ARBA"/>
</dbReference>
<evidence type="ECO:0000256" key="3">
    <source>
        <dbReference type="ARBA" id="ARBA00022578"/>
    </source>
</evidence>
<dbReference type="GO" id="GO:0004190">
    <property type="term" value="F:aspartic-type endopeptidase activity"/>
    <property type="evidence" value="ECO:0007669"/>
    <property type="project" value="UniProtKB-KW"/>
</dbReference>
<evidence type="ECO:0000256" key="26">
    <source>
        <dbReference type="SAM" id="MobiDB-lite"/>
    </source>
</evidence>
<keyword evidence="7" id="KW-0540">Nuclease</keyword>
<dbReference type="GO" id="GO:0003677">
    <property type="term" value="F:DNA binding"/>
    <property type="evidence" value="ECO:0007669"/>
    <property type="project" value="UniProtKB-KW"/>
</dbReference>
<proteinExistence type="predicted"/>
<dbReference type="HOGENOM" id="CLU_001650_18_4_1"/>
<name>S0DLY8_GIBF5</name>
<dbReference type="PROSITE" id="PS50994">
    <property type="entry name" value="INTEGRASE"/>
    <property type="match status" value="1"/>
</dbReference>
<keyword evidence="18" id="KW-0808">Transferase</keyword>
<keyword evidence="21" id="KW-0496">Mitochondrion</keyword>
<organism evidence="28 29">
    <name type="scientific">Gibberella fujikuroi (strain CBS 195.34 / IMI 58289 / NRRL A-6831)</name>
    <name type="common">Bakanae and foot rot disease fungus</name>
    <name type="synonym">Fusarium fujikuroi</name>
    <dbReference type="NCBI Taxonomy" id="1279085"/>
    <lineage>
        <taxon>Eukaryota</taxon>
        <taxon>Fungi</taxon>
        <taxon>Dikarya</taxon>
        <taxon>Ascomycota</taxon>
        <taxon>Pezizomycotina</taxon>
        <taxon>Sordariomycetes</taxon>
        <taxon>Hypocreomycetidae</taxon>
        <taxon>Hypocreales</taxon>
        <taxon>Nectriaceae</taxon>
        <taxon>Fusarium</taxon>
        <taxon>Fusarium fujikuroi species complex</taxon>
    </lineage>
</organism>
<accession>S0DLY8</accession>
<evidence type="ECO:0000256" key="7">
    <source>
        <dbReference type="ARBA" id="ARBA00022722"/>
    </source>
</evidence>
<reference evidence="29" key="1">
    <citation type="journal article" date="2013" name="PLoS Pathog.">
        <title>Deciphering the cryptic genome: genome-wide analyses of the rice pathogen Fusarium fujikuroi reveal complex regulation of secondary metabolism and novel metabolites.</title>
        <authorList>
            <person name="Wiemann P."/>
            <person name="Sieber C.M."/>
            <person name="von Bargen K.W."/>
            <person name="Studt L."/>
            <person name="Niehaus E.M."/>
            <person name="Espino J.J."/>
            <person name="Huss K."/>
            <person name="Michielse C.B."/>
            <person name="Albermann S."/>
            <person name="Wagner D."/>
            <person name="Bergner S.V."/>
            <person name="Connolly L.R."/>
            <person name="Fischer A."/>
            <person name="Reuter G."/>
            <person name="Kleigrewe K."/>
            <person name="Bald T."/>
            <person name="Wingfield B.D."/>
            <person name="Ophir R."/>
            <person name="Freeman S."/>
            <person name="Hippler M."/>
            <person name="Smith K.M."/>
            <person name="Brown D.W."/>
            <person name="Proctor R.H."/>
            <person name="Munsterkotter M."/>
            <person name="Freitag M."/>
            <person name="Humpf H.U."/>
            <person name="Guldener U."/>
            <person name="Tudzynski B."/>
        </authorList>
    </citation>
    <scope>NUCLEOTIDE SEQUENCE [LARGE SCALE GENOMIC DNA]</scope>
    <source>
        <strain evidence="29">CBS 195.34 / IMI 58289 / NRRL A-6831</strain>
    </source>
</reference>
<dbReference type="InterPro" id="IPR043502">
    <property type="entry name" value="DNA/RNA_pol_sf"/>
</dbReference>
<feature type="compositionally biased region" description="Basic residues" evidence="26">
    <location>
        <begin position="316"/>
        <end position="329"/>
    </location>
</feature>
<comment type="catalytic activity">
    <reaction evidence="25">
        <text>DNA(n) + a 2'-deoxyribonucleoside 5'-triphosphate = DNA(n+1) + diphosphate</text>
        <dbReference type="Rhea" id="RHEA:22508"/>
        <dbReference type="Rhea" id="RHEA-COMP:17339"/>
        <dbReference type="Rhea" id="RHEA-COMP:17340"/>
        <dbReference type="ChEBI" id="CHEBI:33019"/>
        <dbReference type="ChEBI" id="CHEBI:61560"/>
        <dbReference type="ChEBI" id="CHEBI:173112"/>
        <dbReference type="EC" id="2.7.7.7"/>
    </reaction>
</comment>
<dbReference type="InterPro" id="IPR036397">
    <property type="entry name" value="RNaseH_sf"/>
</dbReference>
<dbReference type="VEuPathDB" id="FungiDB:FFUJ_00408"/>
<keyword evidence="14" id="KW-0460">Magnesium</keyword>
<evidence type="ECO:0000256" key="25">
    <source>
        <dbReference type="ARBA" id="ARBA00049244"/>
    </source>
</evidence>
<dbReference type="InterPro" id="IPR039537">
    <property type="entry name" value="Retrotran_Ty1/copia-like"/>
</dbReference>
<dbReference type="SUPFAM" id="SSF56672">
    <property type="entry name" value="DNA/RNA polymerases"/>
    <property type="match status" value="1"/>
</dbReference>
<keyword evidence="23" id="KW-0511">Multifunctional enzyme</keyword>
<comment type="catalytic activity">
    <reaction evidence="24">
        <text>DNA(n) + a 2'-deoxyribonucleoside 5'-triphosphate = DNA(n+1) + diphosphate</text>
        <dbReference type="Rhea" id="RHEA:22508"/>
        <dbReference type="Rhea" id="RHEA-COMP:17339"/>
        <dbReference type="Rhea" id="RHEA-COMP:17340"/>
        <dbReference type="ChEBI" id="CHEBI:33019"/>
        <dbReference type="ChEBI" id="CHEBI:61560"/>
        <dbReference type="ChEBI" id="CHEBI:173112"/>
        <dbReference type="EC" id="2.7.7.49"/>
    </reaction>
</comment>
<evidence type="ECO:0000256" key="17">
    <source>
        <dbReference type="ARBA" id="ARBA00022918"/>
    </source>
</evidence>
<feature type="compositionally biased region" description="Low complexity" evidence="26">
    <location>
        <begin position="70"/>
        <end position="85"/>
    </location>
</feature>
<dbReference type="GO" id="GO:0006508">
    <property type="term" value="P:proteolysis"/>
    <property type="evidence" value="ECO:0007669"/>
    <property type="project" value="UniProtKB-KW"/>
</dbReference>
<dbReference type="Gene3D" id="3.30.420.10">
    <property type="entry name" value="Ribonuclease H-like superfamily/Ribonuclease H"/>
    <property type="match status" value="1"/>
</dbReference>
<evidence type="ECO:0000256" key="16">
    <source>
        <dbReference type="ARBA" id="ARBA00022908"/>
    </source>
</evidence>
<evidence type="ECO:0000256" key="14">
    <source>
        <dbReference type="ARBA" id="ARBA00022842"/>
    </source>
</evidence>
<dbReference type="Pfam" id="PF07727">
    <property type="entry name" value="RVT_2"/>
    <property type="match status" value="1"/>
</dbReference>
<keyword evidence="10" id="KW-0064">Aspartyl protease</keyword>
<dbReference type="SUPFAM" id="SSF53098">
    <property type="entry name" value="Ribonuclease H-like"/>
    <property type="match status" value="1"/>
</dbReference>
<feature type="region of interest" description="Disordered" evidence="26">
    <location>
        <begin position="70"/>
        <end position="91"/>
    </location>
</feature>
<feature type="compositionally biased region" description="Polar residues" evidence="26">
    <location>
        <begin position="1025"/>
        <end position="1048"/>
    </location>
</feature>
<evidence type="ECO:0000313" key="28">
    <source>
        <dbReference type="EMBL" id="CCT63460.1"/>
    </source>
</evidence>
<evidence type="ECO:0000256" key="1">
    <source>
        <dbReference type="ARBA" id="ARBA00002180"/>
    </source>
</evidence>
<feature type="region of interest" description="Disordered" evidence="26">
    <location>
        <begin position="1013"/>
        <end position="1064"/>
    </location>
</feature>
<dbReference type="GO" id="GO:0005739">
    <property type="term" value="C:mitochondrion"/>
    <property type="evidence" value="ECO:0007669"/>
    <property type="project" value="UniProtKB-SubCell"/>
</dbReference>
<evidence type="ECO:0000256" key="21">
    <source>
        <dbReference type="ARBA" id="ARBA00023128"/>
    </source>
</evidence>
<evidence type="ECO:0000256" key="15">
    <source>
        <dbReference type="ARBA" id="ARBA00022884"/>
    </source>
</evidence>
<dbReference type="CDD" id="cd09272">
    <property type="entry name" value="RNase_HI_RT_Ty1"/>
    <property type="match status" value="1"/>
</dbReference>
<keyword evidence="17" id="KW-0695">RNA-directed DNA polymerase</keyword>
<dbReference type="InterPro" id="IPR012337">
    <property type="entry name" value="RNaseH-like_sf"/>
</dbReference>
<dbReference type="EMBL" id="HF679023">
    <property type="protein sequence ID" value="CCT63460.1"/>
    <property type="molecule type" value="Genomic_DNA"/>
</dbReference>
<keyword evidence="5" id="KW-0645">Protease</keyword>
<evidence type="ECO:0000256" key="12">
    <source>
        <dbReference type="ARBA" id="ARBA00022801"/>
    </source>
</evidence>
<dbReference type="PANTHER" id="PTHR42648:SF11">
    <property type="entry name" value="TRANSPOSON TY4-P GAG-POL POLYPROTEIN"/>
    <property type="match status" value="1"/>
</dbReference>
<evidence type="ECO:0000256" key="4">
    <source>
        <dbReference type="ARBA" id="ARBA00022612"/>
    </source>
</evidence>
<gene>
    <name evidence="28" type="ORF">FFUJ_00408</name>
</gene>
<dbReference type="InterPro" id="IPR001584">
    <property type="entry name" value="Integrase_cat-core"/>
</dbReference>
<evidence type="ECO:0000256" key="23">
    <source>
        <dbReference type="ARBA" id="ARBA00023268"/>
    </source>
</evidence>
<evidence type="ECO:0000256" key="11">
    <source>
        <dbReference type="ARBA" id="ARBA00022759"/>
    </source>
</evidence>
<keyword evidence="22" id="KW-0233">DNA recombination</keyword>
<protein>
    <submittedName>
        <fullName evidence="28">TY2B-TY2B protein</fullName>
    </submittedName>
</protein>
<dbReference type="PANTHER" id="PTHR42648">
    <property type="entry name" value="TRANSPOSASE, PUTATIVE-RELATED"/>
    <property type="match status" value="1"/>
</dbReference>
<dbReference type="GO" id="GO:0003887">
    <property type="term" value="F:DNA-directed DNA polymerase activity"/>
    <property type="evidence" value="ECO:0007669"/>
    <property type="project" value="UniProtKB-KW"/>
</dbReference>
<dbReference type="GO" id="GO:0004519">
    <property type="term" value="F:endonuclease activity"/>
    <property type="evidence" value="ECO:0007669"/>
    <property type="project" value="UniProtKB-KW"/>
</dbReference>
<keyword evidence="20" id="KW-0238">DNA-binding</keyword>
<keyword evidence="19" id="KW-0917">Virion maturation</keyword>
<dbReference type="GO" id="GO:0015074">
    <property type="term" value="P:DNA integration"/>
    <property type="evidence" value="ECO:0007669"/>
    <property type="project" value="UniProtKB-KW"/>
</dbReference>
<dbReference type="InterPro" id="IPR057670">
    <property type="entry name" value="SH3_retrovirus"/>
</dbReference>
<keyword evidence="4" id="KW-1188">Viral release from host cell</keyword>
<keyword evidence="9" id="KW-0547">Nucleotide-binding</keyword>
<evidence type="ECO:0000259" key="27">
    <source>
        <dbReference type="PROSITE" id="PS50994"/>
    </source>
</evidence>
<evidence type="ECO:0000256" key="5">
    <source>
        <dbReference type="ARBA" id="ARBA00022670"/>
    </source>
</evidence>
<comment type="function">
    <text evidence="1">The aspartyl protease (PR) mediates the proteolytic cleavages of the Gag and Gag-Pol polyproteins after assembly of the VLP.</text>
</comment>
<evidence type="ECO:0000313" key="29">
    <source>
        <dbReference type="Proteomes" id="UP000016800"/>
    </source>
</evidence>
<keyword evidence="12" id="KW-0378">Hydrolase</keyword>
<evidence type="ECO:0000256" key="9">
    <source>
        <dbReference type="ARBA" id="ARBA00022741"/>
    </source>
</evidence>
<dbReference type="GO" id="GO:0005524">
    <property type="term" value="F:ATP binding"/>
    <property type="evidence" value="ECO:0007669"/>
    <property type="project" value="UniProtKB-KW"/>
</dbReference>
<keyword evidence="6" id="KW-0548">Nucleotidyltransferase</keyword>
<dbReference type="STRING" id="1279085.S0DLY8"/>
<keyword evidence="29" id="KW-1185">Reference proteome</keyword>
<evidence type="ECO:0000256" key="18">
    <source>
        <dbReference type="ARBA" id="ARBA00022932"/>
    </source>
</evidence>
<dbReference type="Pfam" id="PF25597">
    <property type="entry name" value="SH3_retrovirus"/>
    <property type="match status" value="1"/>
</dbReference>
<keyword evidence="8" id="KW-0479">Metal-binding</keyword>
<keyword evidence="18" id="KW-0239">DNA-directed DNA polymerase</keyword>
<dbReference type="RefSeq" id="XP_023425541.1">
    <property type="nucleotide sequence ID" value="XM_023573326.1"/>
</dbReference>
<dbReference type="GO" id="GO:0003723">
    <property type="term" value="F:RNA binding"/>
    <property type="evidence" value="ECO:0007669"/>
    <property type="project" value="UniProtKB-KW"/>
</dbReference>
<dbReference type="GO" id="GO:0032196">
    <property type="term" value="P:transposition"/>
    <property type="evidence" value="ECO:0007669"/>
    <property type="project" value="UniProtKB-KW"/>
</dbReference>
<evidence type="ECO:0000256" key="8">
    <source>
        <dbReference type="ARBA" id="ARBA00022723"/>
    </source>
</evidence>
<dbReference type="GO" id="GO:0006310">
    <property type="term" value="P:DNA recombination"/>
    <property type="evidence" value="ECO:0007669"/>
    <property type="project" value="UniProtKB-KW"/>
</dbReference>
<keyword evidence="11" id="KW-0255">Endonuclease</keyword>
<dbReference type="GO" id="GO:0046872">
    <property type="term" value="F:metal ion binding"/>
    <property type="evidence" value="ECO:0007669"/>
    <property type="project" value="UniProtKB-KW"/>
</dbReference>
<sequence>MTNQTIRLESSNEWISWYKALKVKSKNEDLWAYIDPTASNKPTLKVVAPVPPDISAVGRRSATAARAATTIEASSSSTQETATQEVDPPVVEPDGNHTEYEIQTQQIPYLTEKDHRTVATMRATYETYLKNYKDLKRRTSIIQDWVLDTVDEGIARHHFSEDDTLAEWVQSLHDEFSLTQTERKQEARRAYREVLAKPIRRRYTTYKGASDWLKRWRTSINEARDVGLQEAEEADQWFPDLITALRSTPLESWANAYSVTQMNHVRSNTLSIGVVAADIRLALASQPDTQRAKVSHGAFLVERGEEAGEDQDTPRKPRQKERKGKKRPRQGPGEDKAGRCEACGLRHTLSNCFYAFPEKAYTGFKPVQALADQAQRRIEENKEVGSAWPSAGLTVADRYPLNESVLLDSGATIHIFRDTKRMKNLRAAALGDFFWSGVTQVPIEGYGEAQIKLESSDGTPRTLRLYDVALCTTLATNLVSFTKLRKRGIWWDTSPGNNCLRRSDGSKLGEVSEIGGQQVLEYEHSPQDPEPTQAGLAVNTLPIPPKRRTYTTWTKRKPLRGNTLIWHLRLGHPGPEALRCLATSARGVRIKSEIPTGIQRITTVNCDACGVAKARRLVRRAPRESVQVASPGDRIAIDFHPMSPGYAGYSSVWMFTDRASGFTWDYYATDRTTPAILSALKGFLNMMEVQYSKKVKVIECDNEITTTHPRVYAEIVQQGIRCEPSAPNTQAQNGGAERVAAVIIQKSRAMRAGAKIPEYLWPESIKAATYLYNRTPSVRKQHKSPYEIFHLECVAEQSAKPDLSHLRAYGCKAFALTKDAQLQRNRLHRQTPRGWIGYLVGYTSSNSYRIWNPLNKEVFSTRDVTFNEHQCFDGNTATLRDDLRAEDLAAIEKRIKELISLQQTQPNPWQRHLANEEPDEITDENVEFISPEADNSVKTGEESEPYTQFRFELLPTPPESPPSGFFHAIEDDLKVKRGGEPVSRTLAEMQARNRIPFNAAFLAGTLQHKIYVGTRRKTQGRKSQESLASSENSPEGGSLPQPLNQSSAGKREAQRDRISSALGEEKGPYVGTHWKLLERLPSSHTNIKSHPYRDAIQKAEEAHLESHKLSQSWIEVAKTTAKGHRILGCHWVYVYKLDKHGRFLKIKARLVVRGDQQAKDGRDTYAATLAGMSFRVLMAIATRFDYEMLQYDAVNAFVQSTLDEDIYMEMPMGYRKPGVVLKLQKALYGLRRSPLLWQKHFEKGLLHTGFRRVLGEDCCWVQGDIVFFFYVDDCVLCYPKEQEEKAKDLMKKLQEIYHIEGGKTLQWFLGIEVVRDRPNRRLWLSQAVYIDKMRRLLPDPLPRYRAVVPMAQEELLPHTESSSPKSINSYQRKVGTIMYAAVMTRPDVAFAASRLARFNQNPGPQHHEAADRALWYLTQTKDLALQFGSDDNSLVDGLLVASDASFADNSVDRRSSQAFAMQLFGGVISWRANKQDTVTTSTTEAELLALSQAAKEAIFASRLISSLQVNLEDKIPRRGPAKPPKVTIQCDNLQTIRLVKEELVKLRTKLRHVQIYNHWLRQEVANGTVDVIYTPSTQLIADGLTKNLTSEKFQNFLKQLGLAEITAIRRQTEIISD</sequence>
<dbReference type="GO" id="GO:0003964">
    <property type="term" value="F:RNA-directed DNA polymerase activity"/>
    <property type="evidence" value="ECO:0007669"/>
    <property type="project" value="UniProtKB-KW"/>
</dbReference>
<evidence type="ECO:0000256" key="2">
    <source>
        <dbReference type="ARBA" id="ARBA00004173"/>
    </source>
</evidence>
<evidence type="ECO:0000256" key="13">
    <source>
        <dbReference type="ARBA" id="ARBA00022840"/>
    </source>
</evidence>
<feature type="domain" description="Integrase catalytic" evidence="27">
    <location>
        <begin position="627"/>
        <end position="793"/>
    </location>
</feature>
<evidence type="ECO:0000256" key="20">
    <source>
        <dbReference type="ARBA" id="ARBA00023125"/>
    </source>
</evidence>
<comment type="subcellular location">
    <subcellularLocation>
        <location evidence="2">Mitochondrion</location>
    </subcellularLocation>
</comment>
<keyword evidence="15" id="KW-0694">RNA-binding</keyword>
<feature type="region of interest" description="Disordered" evidence="26">
    <location>
        <begin position="302"/>
        <end position="339"/>
    </location>
</feature>
<evidence type="ECO:0000256" key="22">
    <source>
        <dbReference type="ARBA" id="ARBA00023172"/>
    </source>
</evidence>
<dbReference type="Proteomes" id="UP000016800">
    <property type="component" value="Chromosome I"/>
</dbReference>
<evidence type="ECO:0000256" key="6">
    <source>
        <dbReference type="ARBA" id="ARBA00022695"/>
    </source>
</evidence>
<feature type="compositionally biased region" description="Basic and acidic residues" evidence="26">
    <location>
        <begin position="1049"/>
        <end position="1064"/>
    </location>
</feature>
<keyword evidence="3" id="KW-0815">Transposition</keyword>
<evidence type="ECO:0000256" key="24">
    <source>
        <dbReference type="ARBA" id="ARBA00048173"/>
    </source>
</evidence>